<evidence type="ECO:0000313" key="2">
    <source>
        <dbReference type="Proteomes" id="UP000284243"/>
    </source>
</evidence>
<comment type="caution">
    <text evidence="1">The sequence shown here is derived from an EMBL/GenBank/DDBJ whole genome shotgun (WGS) entry which is preliminary data.</text>
</comment>
<dbReference type="PROSITE" id="PS51257">
    <property type="entry name" value="PROKAR_LIPOPROTEIN"/>
    <property type="match status" value="1"/>
</dbReference>
<evidence type="ECO:0000313" key="1">
    <source>
        <dbReference type="EMBL" id="RGU58047.1"/>
    </source>
</evidence>
<dbReference type="RefSeq" id="WP_046403072.1">
    <property type="nucleotide sequence ID" value="NZ_CABJFF010000007.1"/>
</dbReference>
<proteinExistence type="predicted"/>
<reference evidence="1 2" key="1">
    <citation type="submission" date="2018-08" db="EMBL/GenBank/DDBJ databases">
        <title>A genome reference for cultivated species of the human gut microbiota.</title>
        <authorList>
            <person name="Zou Y."/>
            <person name="Xue W."/>
            <person name="Luo G."/>
        </authorList>
    </citation>
    <scope>NUCLEOTIDE SEQUENCE [LARGE SCALE GENOMIC DNA]</scope>
    <source>
        <strain evidence="1 2">AF16-14</strain>
    </source>
</reference>
<name>A0A412TVZ1_9BACT</name>
<accession>A0A412TVZ1</accession>
<gene>
    <name evidence="1" type="ORF">DWW57_03035</name>
</gene>
<organism evidence="1 2">
    <name type="scientific">Odoribacter splanchnicus</name>
    <dbReference type="NCBI Taxonomy" id="28118"/>
    <lineage>
        <taxon>Bacteria</taxon>
        <taxon>Pseudomonadati</taxon>
        <taxon>Bacteroidota</taxon>
        <taxon>Bacteroidia</taxon>
        <taxon>Bacteroidales</taxon>
        <taxon>Odoribacteraceae</taxon>
        <taxon>Odoribacter</taxon>
    </lineage>
</organism>
<sequence>MMKWGKLLLGVGWACVLYACSDDDGKDDTIMNMSELTGKYWYYNAWLGDKYGMGQSDLLEVIRFEKGGVLKMMEFGGRRVHAIGTWTGGDNQITMDLDDGDSIVWNVQRSGPDYIQTIVNAQGERKYTTDPGYLGELTADAFLVNEYTDGNQFKTYIGVDVRGNKNVKEVALIPADGKSIPVENHGYFWSERQPQSGDYVDFGGEKREVRFYLRIGKNTQLKLQDTIYSQNLPQRTLSESGLEAITELGTGALKVSWNSYQNPDIYYRVEIFSKKMDLTQPYFVSRIQPATSTGMTINTTTSGEVNRIGELIKGESYRVRLTALMFEPGVDVINDEYSSANLQAVTYFSRGFLWE</sequence>
<dbReference type="EMBL" id="QRYC01000003">
    <property type="protein sequence ID" value="RGU58047.1"/>
    <property type="molecule type" value="Genomic_DNA"/>
</dbReference>
<dbReference type="AlphaFoldDB" id="A0A412TVZ1"/>
<dbReference type="Proteomes" id="UP000284243">
    <property type="component" value="Unassembled WGS sequence"/>
</dbReference>
<protein>
    <submittedName>
        <fullName evidence="1">Uncharacterized protein</fullName>
    </submittedName>
</protein>